<sequence length="78" mass="8424">MVWEGECREAFPYQDSGVIGYFQYAHTAADSVMVNDYMGAGFNGVGLVPGRSYDTINLGMAWSSLNDVPGQAAFSTTM</sequence>
<dbReference type="AlphaFoldDB" id="A0A653AC78"/>
<evidence type="ECO:0000256" key="1">
    <source>
        <dbReference type="ARBA" id="ARBA00008769"/>
    </source>
</evidence>
<reference evidence="2" key="1">
    <citation type="submission" date="2018-07" db="EMBL/GenBank/DDBJ databases">
        <authorList>
            <consortium name="Genoscope - CEA"/>
            <person name="William W."/>
        </authorList>
    </citation>
    <scope>NUCLEOTIDE SEQUENCE</scope>
    <source>
        <strain evidence="2">IK1</strain>
    </source>
</reference>
<evidence type="ECO:0000313" key="2">
    <source>
        <dbReference type="EMBL" id="VBB45601.1"/>
    </source>
</evidence>
<protein>
    <submittedName>
        <fullName evidence="2">Uncharacterized protein</fullName>
    </submittedName>
</protein>
<proteinExistence type="inferred from homology"/>
<dbReference type="Gene3D" id="2.40.160.180">
    <property type="entry name" value="Carbohydrate-selective porin OprB"/>
    <property type="match status" value="1"/>
</dbReference>
<comment type="similarity">
    <text evidence="1">Belongs to the OprB family.</text>
</comment>
<accession>A0A653AC78</accession>
<name>A0A653AC78_UNCDX</name>
<dbReference type="EMBL" id="UPXX01000029">
    <property type="protein sequence ID" value="VBB45601.1"/>
    <property type="molecule type" value="Genomic_DNA"/>
</dbReference>
<dbReference type="InterPro" id="IPR038673">
    <property type="entry name" value="OprB_sf"/>
</dbReference>
<organism evidence="2">
    <name type="scientific">Uncultured Desulfatiglans sp</name>
    <dbReference type="NCBI Taxonomy" id="1748965"/>
    <lineage>
        <taxon>Bacteria</taxon>
        <taxon>Pseudomonadati</taxon>
        <taxon>Thermodesulfobacteriota</taxon>
        <taxon>Desulfobacteria</taxon>
        <taxon>Desulfatiglandales</taxon>
        <taxon>Desulfatiglandaceae</taxon>
        <taxon>Desulfatiglans</taxon>
        <taxon>environmental samples</taxon>
    </lineage>
</organism>
<gene>
    <name evidence="2" type="ORF">TRIP_B350552</name>
</gene>